<proteinExistence type="predicted"/>
<accession>A0A0B7NTB9</accession>
<gene>
    <name evidence="1" type="primary">PARPA_12546.1 scaffold 45109</name>
</gene>
<dbReference type="EMBL" id="LN733769">
    <property type="protein sequence ID" value="CEP18244.1"/>
    <property type="molecule type" value="Genomic_DNA"/>
</dbReference>
<dbReference type="Proteomes" id="UP000054107">
    <property type="component" value="Unassembled WGS sequence"/>
</dbReference>
<evidence type="ECO:0000313" key="2">
    <source>
        <dbReference type="Proteomes" id="UP000054107"/>
    </source>
</evidence>
<reference evidence="1 2" key="1">
    <citation type="submission" date="2014-09" db="EMBL/GenBank/DDBJ databases">
        <authorList>
            <person name="Ellenberger Sabrina"/>
        </authorList>
    </citation>
    <scope>NUCLEOTIDE SEQUENCE [LARGE SCALE GENOMIC DNA]</scope>
    <source>
        <strain evidence="1 2">CBS 412.66</strain>
    </source>
</reference>
<name>A0A0B7NTB9_9FUNG</name>
<sequence>MTDGRLKYNVDGKSLVEASSTDEALLSEVSWSYYSKNSKGKTSFDHHKAMFGLLAMIRTIAGLYQYSSLDSFFKTKAPFRPYMHTTMSTPVPDVYVMSKEQRVGIIDELGKRNNYNILIVCHYIDLNHRKK</sequence>
<keyword evidence="2" id="KW-1185">Reference proteome</keyword>
<evidence type="ECO:0000313" key="1">
    <source>
        <dbReference type="EMBL" id="CEP18244.1"/>
    </source>
</evidence>
<dbReference type="OrthoDB" id="2281643at2759"/>
<organism evidence="1 2">
    <name type="scientific">Parasitella parasitica</name>
    <dbReference type="NCBI Taxonomy" id="35722"/>
    <lineage>
        <taxon>Eukaryota</taxon>
        <taxon>Fungi</taxon>
        <taxon>Fungi incertae sedis</taxon>
        <taxon>Mucoromycota</taxon>
        <taxon>Mucoromycotina</taxon>
        <taxon>Mucoromycetes</taxon>
        <taxon>Mucorales</taxon>
        <taxon>Mucorineae</taxon>
        <taxon>Mucoraceae</taxon>
        <taxon>Parasitella</taxon>
    </lineage>
</organism>
<dbReference type="AlphaFoldDB" id="A0A0B7NTB9"/>
<protein>
    <submittedName>
        <fullName evidence="1">Uncharacterized protein</fullName>
    </submittedName>
</protein>